<name>A0AAD7S0S4_9TELE</name>
<sequence length="123" mass="13192">MRIGAKRDLSVSSRVCSHIADESPRTSARCATNQPRKLALLLRTPRTSLAELSVHRLGGGEEGGDLPDLQGRARSRTLRAVDGVTRHAACHRGSCLLCHAAGSRPARGSTSSIRKPVTRWSDA</sequence>
<protein>
    <submittedName>
        <fullName evidence="2">Uncharacterized protein</fullName>
    </submittedName>
</protein>
<reference evidence="2" key="1">
    <citation type="journal article" date="2023" name="Science">
        <title>Genome structures resolve the early diversification of teleost fishes.</title>
        <authorList>
            <person name="Parey E."/>
            <person name="Louis A."/>
            <person name="Montfort J."/>
            <person name="Bouchez O."/>
            <person name="Roques C."/>
            <person name="Iampietro C."/>
            <person name="Lluch J."/>
            <person name="Castinel A."/>
            <person name="Donnadieu C."/>
            <person name="Desvignes T."/>
            <person name="Floi Bucao C."/>
            <person name="Jouanno E."/>
            <person name="Wen M."/>
            <person name="Mejri S."/>
            <person name="Dirks R."/>
            <person name="Jansen H."/>
            <person name="Henkel C."/>
            <person name="Chen W.J."/>
            <person name="Zahm M."/>
            <person name="Cabau C."/>
            <person name="Klopp C."/>
            <person name="Thompson A.W."/>
            <person name="Robinson-Rechavi M."/>
            <person name="Braasch I."/>
            <person name="Lecointre G."/>
            <person name="Bobe J."/>
            <person name="Postlethwait J.H."/>
            <person name="Berthelot C."/>
            <person name="Roest Crollius H."/>
            <person name="Guiguen Y."/>
        </authorList>
    </citation>
    <scope>NUCLEOTIDE SEQUENCE</scope>
    <source>
        <strain evidence="2">NC1722</strain>
    </source>
</reference>
<evidence type="ECO:0000256" key="1">
    <source>
        <dbReference type="SAM" id="MobiDB-lite"/>
    </source>
</evidence>
<proteinExistence type="predicted"/>
<dbReference type="EMBL" id="JAINUG010000133">
    <property type="protein sequence ID" value="KAJ8393798.1"/>
    <property type="molecule type" value="Genomic_DNA"/>
</dbReference>
<keyword evidence="3" id="KW-1185">Reference proteome</keyword>
<evidence type="ECO:0000313" key="2">
    <source>
        <dbReference type="EMBL" id="KAJ8393798.1"/>
    </source>
</evidence>
<gene>
    <name evidence="2" type="ORF">AAFF_G00057130</name>
</gene>
<dbReference type="Proteomes" id="UP001221898">
    <property type="component" value="Unassembled WGS sequence"/>
</dbReference>
<evidence type="ECO:0000313" key="3">
    <source>
        <dbReference type="Proteomes" id="UP001221898"/>
    </source>
</evidence>
<dbReference type="AlphaFoldDB" id="A0AAD7S0S4"/>
<comment type="caution">
    <text evidence="2">The sequence shown here is derived from an EMBL/GenBank/DDBJ whole genome shotgun (WGS) entry which is preliminary data.</text>
</comment>
<organism evidence="2 3">
    <name type="scientific">Aldrovandia affinis</name>
    <dbReference type="NCBI Taxonomy" id="143900"/>
    <lineage>
        <taxon>Eukaryota</taxon>
        <taxon>Metazoa</taxon>
        <taxon>Chordata</taxon>
        <taxon>Craniata</taxon>
        <taxon>Vertebrata</taxon>
        <taxon>Euteleostomi</taxon>
        <taxon>Actinopterygii</taxon>
        <taxon>Neopterygii</taxon>
        <taxon>Teleostei</taxon>
        <taxon>Notacanthiformes</taxon>
        <taxon>Halosauridae</taxon>
        <taxon>Aldrovandia</taxon>
    </lineage>
</organism>
<feature type="region of interest" description="Disordered" evidence="1">
    <location>
        <begin position="102"/>
        <end position="123"/>
    </location>
</feature>
<accession>A0AAD7S0S4</accession>